<dbReference type="PANTHER" id="PTHR43070:SF5">
    <property type="entry name" value="HOMOSERINE DEHYDROGENASE"/>
    <property type="match status" value="1"/>
</dbReference>
<evidence type="ECO:0000259" key="16">
    <source>
        <dbReference type="Pfam" id="PF03447"/>
    </source>
</evidence>
<evidence type="ECO:0000256" key="9">
    <source>
        <dbReference type="ARBA" id="ARBA00023002"/>
    </source>
</evidence>
<feature type="domain" description="Aspartate/homoserine dehydrogenase NAD-binding" evidence="16">
    <location>
        <begin position="11"/>
        <end position="135"/>
    </location>
</feature>
<evidence type="ECO:0000256" key="11">
    <source>
        <dbReference type="ARBA" id="ARBA00048841"/>
    </source>
</evidence>
<evidence type="ECO:0000256" key="2">
    <source>
        <dbReference type="ARBA" id="ARBA00005056"/>
    </source>
</evidence>
<comment type="pathway">
    <text evidence="3 13">Amino-acid biosynthesis; L-methionine biosynthesis via de novo pathway; L-homoserine from L-aspartate: step 3/3.</text>
</comment>
<keyword evidence="8 12" id="KW-0521">NADP</keyword>
<dbReference type="InterPro" id="IPR005106">
    <property type="entry name" value="Asp/hSer_DH_NAD-bd"/>
</dbReference>
<dbReference type="InterPro" id="IPR011147">
    <property type="entry name" value="Bifunc_Aspkin/hSer_DH"/>
</dbReference>
<dbReference type="SUPFAM" id="SSF55347">
    <property type="entry name" value="Glyceraldehyde-3-phosphate dehydrogenase-like, C-terminal domain"/>
    <property type="match status" value="1"/>
</dbReference>
<dbReference type="InterPro" id="IPR001342">
    <property type="entry name" value="HDH_cat"/>
</dbReference>
<reference evidence="17 18" key="1">
    <citation type="submission" date="2024-03" db="EMBL/GenBank/DDBJ databases">
        <title>Genome-scale model development and genomic sequencing of the oleaginous clade Lipomyces.</title>
        <authorList>
            <consortium name="Lawrence Berkeley National Laboratory"/>
            <person name="Czajka J.J."/>
            <person name="Han Y."/>
            <person name="Kim J."/>
            <person name="Mondo S.J."/>
            <person name="Hofstad B.A."/>
            <person name="Robles A."/>
            <person name="Haridas S."/>
            <person name="Riley R."/>
            <person name="LaButti K."/>
            <person name="Pangilinan J."/>
            <person name="Andreopoulos W."/>
            <person name="Lipzen A."/>
            <person name="Yan J."/>
            <person name="Wang M."/>
            <person name="Ng V."/>
            <person name="Grigoriev I.V."/>
            <person name="Spatafora J.W."/>
            <person name="Magnuson J.K."/>
            <person name="Baker S.E."/>
            <person name="Pomraning K.R."/>
        </authorList>
    </citation>
    <scope>NUCLEOTIDE SEQUENCE [LARGE SCALE GENOMIC DNA]</scope>
    <source>
        <strain evidence="17 18">Phaff 52-87</strain>
    </source>
</reference>
<keyword evidence="10 12" id="KW-0486">Methionine biosynthesis</keyword>
<evidence type="ECO:0000256" key="14">
    <source>
        <dbReference type="RuleBase" id="RU004171"/>
    </source>
</evidence>
<name>A0ABR1F6Q0_9ASCO</name>
<dbReference type="GeneID" id="90038091"/>
<dbReference type="PANTHER" id="PTHR43070">
    <property type="match status" value="1"/>
</dbReference>
<proteinExistence type="inferred from homology"/>
<evidence type="ECO:0000256" key="5">
    <source>
        <dbReference type="ARBA" id="ARBA00013213"/>
    </source>
</evidence>
<accession>A0ABR1F6Q0</accession>
<organism evidence="17 18">
    <name type="scientific">Myxozyma melibiosi</name>
    <dbReference type="NCBI Taxonomy" id="54550"/>
    <lineage>
        <taxon>Eukaryota</taxon>
        <taxon>Fungi</taxon>
        <taxon>Dikarya</taxon>
        <taxon>Ascomycota</taxon>
        <taxon>Saccharomycotina</taxon>
        <taxon>Lipomycetes</taxon>
        <taxon>Lipomycetales</taxon>
        <taxon>Lipomycetaceae</taxon>
        <taxon>Myxozyma</taxon>
    </lineage>
</organism>
<feature type="domain" description="Homoserine dehydrogenase catalytic" evidence="15">
    <location>
        <begin position="158"/>
        <end position="365"/>
    </location>
</feature>
<dbReference type="EC" id="1.1.1.3" evidence="5 12"/>
<comment type="similarity">
    <text evidence="4 12 14">Belongs to the homoserine dehydrogenase family.</text>
</comment>
<sequence>MVRSVNVAIVGAGLVGSAFINQLQSLRSHAITYNVILIARSTKALVSKSYAPLPLANWSQDLAASSPASGLSPGDLAAYLEKSPLPVILVDNTSSDALAKVYPVFLSQGVSIATPNKKAFSSELGLWNSLFSSAANFAAEPKGKGFLYHEATVGAGLPVISTIKDLVATGDEVVKVEGIVSGTLSYIFNEFSTLSGGAPVNFSDVVNKAKELGYTEPDPREDLNGLDVARKLTILARLAGLDVQSATSFPVQSLIPRPLEEIEAVSEFMAKLPEYDGKMEETRAKAAEEGKVLRFVGKIDLSGESAQKVKVGIEKYDAAHPFASLKGSDNVIAFYTKRYGKNPLIIQGAGAGSEVTAMGVLGDVLKIAERVAK</sequence>
<comment type="pathway">
    <text evidence="2 13">Amino-acid biosynthesis; L-threonine biosynthesis; L-threonine from L-aspartate: step 3/5.</text>
</comment>
<dbReference type="PROSITE" id="PS01042">
    <property type="entry name" value="HOMOSER_DHGENASE"/>
    <property type="match status" value="1"/>
</dbReference>
<dbReference type="Pfam" id="PF03447">
    <property type="entry name" value="NAD_binding_3"/>
    <property type="match status" value="1"/>
</dbReference>
<dbReference type="InterPro" id="IPR036291">
    <property type="entry name" value="NAD(P)-bd_dom_sf"/>
</dbReference>
<evidence type="ECO:0000256" key="1">
    <source>
        <dbReference type="ARBA" id="ARBA00001920"/>
    </source>
</evidence>
<dbReference type="EMBL" id="JBBJBU010000005">
    <property type="protein sequence ID" value="KAK7205519.1"/>
    <property type="molecule type" value="Genomic_DNA"/>
</dbReference>
<protein>
    <recommendedName>
        <fullName evidence="5 12">Homoserine dehydrogenase</fullName>
        <shortName evidence="12">HDH</shortName>
        <ecNumber evidence="5 12">1.1.1.3</ecNumber>
    </recommendedName>
</protein>
<evidence type="ECO:0000256" key="10">
    <source>
        <dbReference type="ARBA" id="ARBA00023167"/>
    </source>
</evidence>
<dbReference type="PIRSF" id="PIRSF036497">
    <property type="entry name" value="HDH_short"/>
    <property type="match status" value="1"/>
</dbReference>
<dbReference type="InterPro" id="IPR019811">
    <property type="entry name" value="HDH_CS"/>
</dbReference>
<dbReference type="Proteomes" id="UP001498771">
    <property type="component" value="Unassembled WGS sequence"/>
</dbReference>
<dbReference type="Pfam" id="PF00742">
    <property type="entry name" value="Homoserine_dh"/>
    <property type="match status" value="1"/>
</dbReference>
<dbReference type="InterPro" id="IPR022697">
    <property type="entry name" value="HDH_short"/>
</dbReference>
<evidence type="ECO:0000256" key="3">
    <source>
        <dbReference type="ARBA" id="ARBA00005062"/>
    </source>
</evidence>
<dbReference type="RefSeq" id="XP_064768552.1">
    <property type="nucleotide sequence ID" value="XM_064912579.1"/>
</dbReference>
<evidence type="ECO:0000256" key="7">
    <source>
        <dbReference type="ARBA" id="ARBA00022697"/>
    </source>
</evidence>
<dbReference type="Gene3D" id="3.30.360.10">
    <property type="entry name" value="Dihydrodipicolinate Reductase, domain 2"/>
    <property type="match status" value="1"/>
</dbReference>
<dbReference type="Gene3D" id="3.40.50.720">
    <property type="entry name" value="NAD(P)-binding Rossmann-like Domain"/>
    <property type="match status" value="1"/>
</dbReference>
<evidence type="ECO:0000256" key="12">
    <source>
        <dbReference type="PIRNR" id="PIRNR036497"/>
    </source>
</evidence>
<comment type="catalytic activity">
    <reaction evidence="11">
        <text>L-homoserine + NADP(+) = L-aspartate 4-semialdehyde + NADPH + H(+)</text>
        <dbReference type="Rhea" id="RHEA:15761"/>
        <dbReference type="ChEBI" id="CHEBI:15378"/>
        <dbReference type="ChEBI" id="CHEBI:57476"/>
        <dbReference type="ChEBI" id="CHEBI:57783"/>
        <dbReference type="ChEBI" id="CHEBI:58349"/>
        <dbReference type="ChEBI" id="CHEBI:537519"/>
        <dbReference type="EC" id="1.1.1.3"/>
    </reaction>
    <physiologicalReaction direction="right-to-left" evidence="11">
        <dbReference type="Rhea" id="RHEA:15763"/>
    </physiologicalReaction>
</comment>
<evidence type="ECO:0000313" key="18">
    <source>
        <dbReference type="Proteomes" id="UP001498771"/>
    </source>
</evidence>
<gene>
    <name evidence="17" type="ORF">BZA70DRAFT_278316</name>
</gene>
<evidence type="ECO:0000256" key="13">
    <source>
        <dbReference type="RuleBase" id="RU000579"/>
    </source>
</evidence>
<evidence type="ECO:0000256" key="4">
    <source>
        <dbReference type="ARBA" id="ARBA00006753"/>
    </source>
</evidence>
<keyword evidence="9 12" id="KW-0560">Oxidoreductase</keyword>
<evidence type="ECO:0000256" key="6">
    <source>
        <dbReference type="ARBA" id="ARBA00022605"/>
    </source>
</evidence>
<dbReference type="SUPFAM" id="SSF51735">
    <property type="entry name" value="NAD(P)-binding Rossmann-fold domains"/>
    <property type="match status" value="1"/>
</dbReference>
<comment type="caution">
    <text evidence="17">The sequence shown here is derived from an EMBL/GenBank/DDBJ whole genome shotgun (WGS) entry which is preliminary data.</text>
</comment>
<keyword evidence="6 12" id="KW-0028">Amino-acid biosynthesis</keyword>
<evidence type="ECO:0000256" key="8">
    <source>
        <dbReference type="ARBA" id="ARBA00022857"/>
    </source>
</evidence>
<comment type="cofactor">
    <cofactor evidence="1">
        <name>a metal cation</name>
        <dbReference type="ChEBI" id="CHEBI:25213"/>
    </cofactor>
</comment>
<evidence type="ECO:0000259" key="15">
    <source>
        <dbReference type="Pfam" id="PF00742"/>
    </source>
</evidence>
<evidence type="ECO:0000313" key="17">
    <source>
        <dbReference type="EMBL" id="KAK7205519.1"/>
    </source>
</evidence>
<keyword evidence="7 12" id="KW-0791">Threonine biosynthesis</keyword>
<keyword evidence="18" id="KW-1185">Reference proteome</keyword>